<dbReference type="InterPro" id="IPR000620">
    <property type="entry name" value="EamA_dom"/>
</dbReference>
<evidence type="ECO:0000259" key="7">
    <source>
        <dbReference type="Pfam" id="PF00892"/>
    </source>
</evidence>
<keyword evidence="5 6" id="KW-0472">Membrane</keyword>
<dbReference type="AlphaFoldDB" id="A0A0B4WVR8"/>
<keyword evidence="3 6" id="KW-0812">Transmembrane</keyword>
<dbReference type="KEGG" id="rga:RGR602_CH00293"/>
<evidence type="ECO:0000313" key="8">
    <source>
        <dbReference type="EMBL" id="AJD39664.1"/>
    </source>
</evidence>
<evidence type="ECO:0000256" key="6">
    <source>
        <dbReference type="SAM" id="Phobius"/>
    </source>
</evidence>
<feature type="transmembrane region" description="Helical" evidence="6">
    <location>
        <begin position="209"/>
        <end position="227"/>
    </location>
</feature>
<dbReference type="InterPro" id="IPR050638">
    <property type="entry name" value="AA-Vitamin_Transporters"/>
</dbReference>
<protein>
    <submittedName>
        <fullName evidence="8">Inner membrane transporter protein PecM</fullName>
    </submittedName>
</protein>
<dbReference type="HOGENOM" id="CLU_033863_2_2_5"/>
<evidence type="ECO:0000256" key="3">
    <source>
        <dbReference type="ARBA" id="ARBA00022692"/>
    </source>
</evidence>
<feature type="transmembrane region" description="Helical" evidence="6">
    <location>
        <begin position="34"/>
        <end position="56"/>
    </location>
</feature>
<dbReference type="SUPFAM" id="SSF103481">
    <property type="entry name" value="Multidrug resistance efflux transporter EmrE"/>
    <property type="match status" value="2"/>
</dbReference>
<dbReference type="EMBL" id="CP006877">
    <property type="protein sequence ID" value="AJD39664.1"/>
    <property type="molecule type" value="Genomic_DNA"/>
</dbReference>
<feature type="transmembrane region" description="Helical" evidence="6">
    <location>
        <begin position="94"/>
        <end position="113"/>
    </location>
</feature>
<feature type="domain" description="EamA" evidence="7">
    <location>
        <begin position="11"/>
        <end position="137"/>
    </location>
</feature>
<keyword evidence="9" id="KW-1185">Reference proteome</keyword>
<feature type="transmembrane region" description="Helical" evidence="6">
    <location>
        <begin position="7"/>
        <end position="28"/>
    </location>
</feature>
<gene>
    <name evidence="8" type="primary">pecM</name>
    <name evidence="8" type="ORF">RGR602_CH00293</name>
</gene>
<name>A0A0B4WVR8_9HYPH</name>
<feature type="transmembrane region" description="Helical" evidence="6">
    <location>
        <begin position="178"/>
        <end position="197"/>
    </location>
</feature>
<feature type="transmembrane region" description="Helical" evidence="6">
    <location>
        <begin position="120"/>
        <end position="140"/>
    </location>
</feature>
<organism evidence="8 9">
    <name type="scientific">Rhizobium gallicum bv. gallicum R602sp</name>
    <dbReference type="NCBI Taxonomy" id="1041138"/>
    <lineage>
        <taxon>Bacteria</taxon>
        <taxon>Pseudomonadati</taxon>
        <taxon>Pseudomonadota</taxon>
        <taxon>Alphaproteobacteria</taxon>
        <taxon>Hyphomicrobiales</taxon>
        <taxon>Rhizobiaceae</taxon>
        <taxon>Rhizobium/Agrobacterium group</taxon>
        <taxon>Rhizobium</taxon>
    </lineage>
</organism>
<dbReference type="PANTHER" id="PTHR32322">
    <property type="entry name" value="INNER MEMBRANE TRANSPORTER"/>
    <property type="match status" value="1"/>
</dbReference>
<evidence type="ECO:0000256" key="5">
    <source>
        <dbReference type="ARBA" id="ARBA00023136"/>
    </source>
</evidence>
<dbReference type="Proteomes" id="UP000031368">
    <property type="component" value="Chromosome"/>
</dbReference>
<evidence type="ECO:0000313" key="9">
    <source>
        <dbReference type="Proteomes" id="UP000031368"/>
    </source>
</evidence>
<sequence length="303" mass="31715">MKKNSTYAADVLMTAIAPAIWGSTYFVTTAFLPAGYPLTVAMLRALPAGLLLLVTIRRLPFGIWWGRVFILGALNFSFFWAMLFVSAYRLPGGVAATVGAIQPLIVIALSRLFLGRPIKLLAVIAGLAGMVGVALLVLTPKAALDPLGVAAGLAGAVSMAIGTVLTRRWTPPVSNLAFTAWQLTAGGLLLVPVALMFEPPLPMPTTANVLGMAYLGLIGAAFTYVLWLRGLSKIEPAAAASLGFLSPLVATVLGWLALGQSLTPVQLFGFLLVLASVWISQRAMAPVRPILPAASPESASRPA</sequence>
<evidence type="ECO:0000256" key="2">
    <source>
        <dbReference type="ARBA" id="ARBA00007362"/>
    </source>
</evidence>
<feature type="transmembrane region" description="Helical" evidence="6">
    <location>
        <begin position="239"/>
        <end position="258"/>
    </location>
</feature>
<feature type="transmembrane region" description="Helical" evidence="6">
    <location>
        <begin position="146"/>
        <end position="166"/>
    </location>
</feature>
<feature type="transmembrane region" description="Helical" evidence="6">
    <location>
        <begin position="264"/>
        <end position="280"/>
    </location>
</feature>
<dbReference type="InterPro" id="IPR037185">
    <property type="entry name" value="EmrE-like"/>
</dbReference>
<keyword evidence="4 6" id="KW-1133">Transmembrane helix</keyword>
<dbReference type="RefSeq" id="WP_039843621.1">
    <property type="nucleotide sequence ID" value="NZ_CP006877.1"/>
</dbReference>
<feature type="domain" description="EamA" evidence="7">
    <location>
        <begin position="147"/>
        <end position="279"/>
    </location>
</feature>
<evidence type="ECO:0000256" key="1">
    <source>
        <dbReference type="ARBA" id="ARBA00004141"/>
    </source>
</evidence>
<dbReference type="Pfam" id="PF00892">
    <property type="entry name" value="EamA"/>
    <property type="match status" value="2"/>
</dbReference>
<dbReference type="PANTHER" id="PTHR32322:SF2">
    <property type="entry name" value="EAMA DOMAIN-CONTAINING PROTEIN"/>
    <property type="match status" value="1"/>
</dbReference>
<proteinExistence type="inferred from homology"/>
<comment type="subcellular location">
    <subcellularLocation>
        <location evidence="1">Membrane</location>
        <topology evidence="1">Multi-pass membrane protein</topology>
    </subcellularLocation>
</comment>
<evidence type="ECO:0000256" key="4">
    <source>
        <dbReference type="ARBA" id="ARBA00022989"/>
    </source>
</evidence>
<dbReference type="GO" id="GO:0016020">
    <property type="term" value="C:membrane"/>
    <property type="evidence" value="ECO:0007669"/>
    <property type="project" value="UniProtKB-SubCell"/>
</dbReference>
<feature type="transmembrane region" description="Helical" evidence="6">
    <location>
        <begin position="68"/>
        <end position="88"/>
    </location>
</feature>
<comment type="similarity">
    <text evidence="2">Belongs to the EamA transporter family.</text>
</comment>
<accession>A0A0B4WVR8</accession>
<reference evidence="8 9" key="1">
    <citation type="submission" date="2013-11" db="EMBL/GenBank/DDBJ databases">
        <title>Complete genome sequence of Rhizobium gallicum bv. gallicum R602.</title>
        <authorList>
            <person name="Bustos P."/>
            <person name="Santamaria R.I."/>
            <person name="Lozano L."/>
            <person name="Acosta J.L."/>
            <person name="Ormeno-Orrillo E."/>
            <person name="Rogel M.A."/>
            <person name="Romero D."/>
            <person name="Cevallos M.A."/>
            <person name="Martinez-Romero E."/>
            <person name="Gonzalez V."/>
        </authorList>
    </citation>
    <scope>NUCLEOTIDE SEQUENCE [LARGE SCALE GENOMIC DNA]</scope>
    <source>
        <strain evidence="8 9">R602</strain>
    </source>
</reference>